<dbReference type="GO" id="GO:0016020">
    <property type="term" value="C:membrane"/>
    <property type="evidence" value="ECO:0007669"/>
    <property type="project" value="TreeGrafter"/>
</dbReference>
<dbReference type="InterPro" id="IPR056332">
    <property type="entry name" value="Beta-prop_BBS7"/>
</dbReference>
<dbReference type="Pfam" id="PF23360">
    <property type="entry name" value="BBS7_GAE"/>
    <property type="match status" value="1"/>
</dbReference>
<organism evidence="6 7">
    <name type="scientific">Triparma retinervis</name>
    <dbReference type="NCBI Taxonomy" id="2557542"/>
    <lineage>
        <taxon>Eukaryota</taxon>
        <taxon>Sar</taxon>
        <taxon>Stramenopiles</taxon>
        <taxon>Ochrophyta</taxon>
        <taxon>Bolidophyceae</taxon>
        <taxon>Parmales</taxon>
        <taxon>Triparmaceae</taxon>
        <taxon>Triparma</taxon>
    </lineage>
</organism>
<dbReference type="Proteomes" id="UP001165082">
    <property type="component" value="Unassembled WGS sequence"/>
</dbReference>
<dbReference type="GO" id="GO:0005930">
    <property type="term" value="C:axoneme"/>
    <property type="evidence" value="ECO:0007669"/>
    <property type="project" value="TreeGrafter"/>
</dbReference>
<feature type="domain" description="BBS7 GAE" evidence="3">
    <location>
        <begin position="450"/>
        <end position="553"/>
    </location>
</feature>
<dbReference type="Pfam" id="PF23349">
    <property type="entry name" value="BBS7_hp"/>
    <property type="match status" value="1"/>
</dbReference>
<comment type="caution">
    <text evidence="6">The sequence shown here is derived from an EMBL/GenBank/DDBJ whole genome shotgun (WGS) entry which is preliminary data.</text>
</comment>
<dbReference type="PANTHER" id="PTHR16074:SF4">
    <property type="entry name" value="BARDET-BIEDL SYNDROME 7 PROTEIN"/>
    <property type="match status" value="1"/>
</dbReference>
<dbReference type="GO" id="GO:0034464">
    <property type="term" value="C:BBSome"/>
    <property type="evidence" value="ECO:0007669"/>
    <property type="project" value="TreeGrafter"/>
</dbReference>
<dbReference type="InterPro" id="IPR056333">
    <property type="entry name" value="BBS7_pf_dom"/>
</dbReference>
<accession>A0A9W6ZFP2</accession>
<keyword evidence="1" id="KW-0175">Coiled coil</keyword>
<dbReference type="InterPro" id="IPR056335">
    <property type="entry name" value="BBS7_hairpin"/>
</dbReference>
<feature type="coiled-coil region" evidence="1">
    <location>
        <begin position="399"/>
        <end position="426"/>
    </location>
</feature>
<evidence type="ECO:0000259" key="3">
    <source>
        <dbReference type="Pfam" id="PF23360"/>
    </source>
</evidence>
<feature type="domain" description="BBS7 helical hairpin" evidence="2">
    <location>
        <begin position="678"/>
        <end position="792"/>
    </location>
</feature>
<dbReference type="EMBL" id="BRXZ01002061">
    <property type="protein sequence ID" value="GMH53549.1"/>
    <property type="molecule type" value="Genomic_DNA"/>
</dbReference>
<evidence type="ECO:0000259" key="5">
    <source>
        <dbReference type="Pfam" id="PF23743"/>
    </source>
</evidence>
<gene>
    <name evidence="6" type="ORF">TrRE_jg10524</name>
</gene>
<dbReference type="GO" id="GO:0060271">
    <property type="term" value="P:cilium assembly"/>
    <property type="evidence" value="ECO:0007669"/>
    <property type="project" value="TreeGrafter"/>
</dbReference>
<protein>
    <submittedName>
        <fullName evidence="6">Uncharacterized protein</fullName>
    </submittedName>
</protein>
<keyword evidence="7" id="KW-1185">Reference proteome</keyword>
<proteinExistence type="predicted"/>
<feature type="domain" description="BBS7 beta-propeller" evidence="5">
    <location>
        <begin position="117"/>
        <end position="380"/>
    </location>
</feature>
<evidence type="ECO:0000313" key="6">
    <source>
        <dbReference type="EMBL" id="GMH53549.1"/>
    </source>
</evidence>
<feature type="domain" description="BBS7 platform" evidence="4">
    <location>
        <begin position="575"/>
        <end position="674"/>
    </location>
</feature>
<evidence type="ECO:0000259" key="4">
    <source>
        <dbReference type="Pfam" id="PF23361"/>
    </source>
</evidence>
<evidence type="ECO:0000313" key="7">
    <source>
        <dbReference type="Proteomes" id="UP001165082"/>
    </source>
</evidence>
<dbReference type="PANTHER" id="PTHR16074">
    <property type="entry name" value="BARDET-BIEDL SYNDROME 7 PROTEIN"/>
    <property type="match status" value="1"/>
</dbReference>
<dbReference type="Pfam" id="PF23743">
    <property type="entry name" value="Beta-prop_BBS7"/>
    <property type="match status" value="1"/>
</dbReference>
<dbReference type="GO" id="GO:0008104">
    <property type="term" value="P:intracellular protein localization"/>
    <property type="evidence" value="ECO:0007669"/>
    <property type="project" value="TreeGrafter"/>
</dbReference>
<sequence>MELDLSSSSLLTVRPCPHKQTMALIPPSKEKSKHKLVIGESSGRVSLFEFKRGEINTAWTNESLLNSSIGGTGGVNVGGANDMTGGDDETARQRLGSMFSKGGSSASADGAAGASNSGITSLALGGAGSKKDKIFMSNGSKVIGLSKKGKPFFTLTSNSSEAIQQILVKNSSLWCRQSGGGYQKYVNGAESEFYQVAEGVNWIEYESLTSSCQDSENHDALLGCQDRSIRVIRDGENISTLGVDVCVTSLSCIDKNSEPVQNHKRVVFGTSSGTVAMIRIDGDGAGSHGWAVPSSGKSKGMVNVLTFADISHDGVDDIVVGWEDGTVSVLGFDISPDMPQAQFSANIGESISSIECGRVSNADYDEIVCLGFAGKVISFTNEPLHTKDTQDKHGRTHATINNENKIRSMKKELEEMEGQIKTKKTLLATKEKHPSDSNAIGASADLIVAFEAKTIFTLDEAEAAYLINVEIPLEMNLVLLTSSVSVDVLDSETSSATVSRSTPDQDSGLKLSACYRMVEGGSRLQMKVRTTEGEYGEISATIVGASTPHKSAVVVKFPVKPLSLHCRAVAFRPDEASRPLNTLTLRGSFTINVAHEWVRACLPEIPPFQPSSNDTEDEPRTLSFRNVFTGSILQVNYSANLMTLKSDNLSTLAIFKECVSRESTKRRVHVSDSVDVNEESIPNFLGLMHNRLQHLLSLSRQVEIIEAIKEINTAEGGDNKWMSPEYKEILKNADQIRAEHKMRPMIQNYLCAIITDLFVDRHKLRGIDVMHRIPDLHAIVTDYDGDRLLHMFSLGFSAD</sequence>
<dbReference type="GO" id="GO:0036064">
    <property type="term" value="C:ciliary basal body"/>
    <property type="evidence" value="ECO:0007669"/>
    <property type="project" value="TreeGrafter"/>
</dbReference>
<reference evidence="6" key="1">
    <citation type="submission" date="2022-07" db="EMBL/GenBank/DDBJ databases">
        <title>Genome analysis of Parmales, a sister group of diatoms, reveals the evolutionary specialization of diatoms from phago-mixotrophs to photoautotrophs.</title>
        <authorList>
            <person name="Ban H."/>
            <person name="Sato S."/>
            <person name="Yoshikawa S."/>
            <person name="Kazumasa Y."/>
            <person name="Nakamura Y."/>
            <person name="Ichinomiya M."/>
            <person name="Saitoh K."/>
            <person name="Sato N."/>
            <person name="Blanc-Mathieu R."/>
            <person name="Endo H."/>
            <person name="Kuwata A."/>
            <person name="Ogata H."/>
        </authorList>
    </citation>
    <scope>NUCLEOTIDE SEQUENCE</scope>
</reference>
<dbReference type="OrthoDB" id="414590at2759"/>
<name>A0A9W6ZFP2_9STRA</name>
<dbReference type="InterPro" id="IPR056334">
    <property type="entry name" value="BBS7_GAE_dom"/>
</dbReference>
<dbReference type="Pfam" id="PF23361">
    <property type="entry name" value="BBS7_pf"/>
    <property type="match status" value="1"/>
</dbReference>
<evidence type="ECO:0000259" key="2">
    <source>
        <dbReference type="Pfam" id="PF23349"/>
    </source>
</evidence>
<evidence type="ECO:0000256" key="1">
    <source>
        <dbReference type="SAM" id="Coils"/>
    </source>
</evidence>
<dbReference type="AlphaFoldDB" id="A0A9W6ZFP2"/>